<dbReference type="InterPro" id="IPR035965">
    <property type="entry name" value="PAS-like_dom_sf"/>
</dbReference>
<evidence type="ECO:0000256" key="1">
    <source>
        <dbReference type="ARBA" id="ARBA00000085"/>
    </source>
</evidence>
<dbReference type="Proteomes" id="UP000230776">
    <property type="component" value="Unassembled WGS sequence"/>
</dbReference>
<dbReference type="InterPro" id="IPR036097">
    <property type="entry name" value="HisK_dim/P_sf"/>
</dbReference>
<dbReference type="SUPFAM" id="SSF55874">
    <property type="entry name" value="ATPase domain of HSP90 chaperone/DNA topoisomerase II/histidine kinase"/>
    <property type="match status" value="1"/>
</dbReference>
<comment type="catalytic activity">
    <reaction evidence="1">
        <text>ATP + protein L-histidine = ADP + protein N-phospho-L-histidine.</text>
        <dbReference type="EC" id="2.7.13.3"/>
    </reaction>
</comment>
<dbReference type="GO" id="GO:0005886">
    <property type="term" value="C:plasma membrane"/>
    <property type="evidence" value="ECO:0007669"/>
    <property type="project" value="TreeGrafter"/>
</dbReference>
<dbReference type="GO" id="GO:0004721">
    <property type="term" value="F:phosphoprotein phosphatase activity"/>
    <property type="evidence" value="ECO:0007669"/>
    <property type="project" value="TreeGrafter"/>
</dbReference>
<dbReference type="InterPro" id="IPR005467">
    <property type="entry name" value="His_kinase_dom"/>
</dbReference>
<dbReference type="GO" id="GO:0000155">
    <property type="term" value="F:phosphorelay sensor kinase activity"/>
    <property type="evidence" value="ECO:0007669"/>
    <property type="project" value="InterPro"/>
</dbReference>
<name>A0A2H0VHL8_9BACT</name>
<keyword evidence="5" id="KW-0418">Kinase</keyword>
<evidence type="ECO:0000259" key="10">
    <source>
        <dbReference type="PROSITE" id="PS50112"/>
    </source>
</evidence>
<dbReference type="PANTHER" id="PTHR45453">
    <property type="entry name" value="PHOSPHATE REGULON SENSOR PROTEIN PHOR"/>
    <property type="match status" value="1"/>
</dbReference>
<dbReference type="EC" id="2.7.13.3" evidence="2"/>
<dbReference type="Gene3D" id="1.10.287.130">
    <property type="match status" value="1"/>
</dbReference>
<evidence type="ECO:0000256" key="8">
    <source>
        <dbReference type="SAM" id="Phobius"/>
    </source>
</evidence>
<dbReference type="InterPro" id="IPR050351">
    <property type="entry name" value="BphY/WalK/GraS-like"/>
</dbReference>
<dbReference type="InterPro" id="IPR000014">
    <property type="entry name" value="PAS"/>
</dbReference>
<dbReference type="SUPFAM" id="SSF47384">
    <property type="entry name" value="Homodimeric domain of signal transducing histidine kinase"/>
    <property type="match status" value="1"/>
</dbReference>
<evidence type="ECO:0000256" key="4">
    <source>
        <dbReference type="ARBA" id="ARBA00022679"/>
    </source>
</evidence>
<dbReference type="PROSITE" id="PS50112">
    <property type="entry name" value="PAS"/>
    <property type="match status" value="1"/>
</dbReference>
<feature type="transmembrane region" description="Helical" evidence="8">
    <location>
        <begin position="21"/>
        <end position="39"/>
    </location>
</feature>
<dbReference type="Gene3D" id="3.30.450.20">
    <property type="entry name" value="PAS domain"/>
    <property type="match status" value="1"/>
</dbReference>
<dbReference type="InterPro" id="IPR003661">
    <property type="entry name" value="HisK_dim/P_dom"/>
</dbReference>
<dbReference type="CDD" id="cd00075">
    <property type="entry name" value="HATPase"/>
    <property type="match status" value="1"/>
</dbReference>
<evidence type="ECO:0000259" key="9">
    <source>
        <dbReference type="PROSITE" id="PS50109"/>
    </source>
</evidence>
<dbReference type="Pfam" id="PF00512">
    <property type="entry name" value="HisKA"/>
    <property type="match status" value="1"/>
</dbReference>
<keyword evidence="8" id="KW-1133">Transmembrane helix</keyword>
<organism evidence="11 12">
    <name type="scientific">Candidatus Colwellbacteria bacterium CG10_big_fil_rev_8_21_14_0_10_41_28</name>
    <dbReference type="NCBI Taxonomy" id="1974539"/>
    <lineage>
        <taxon>Bacteria</taxon>
        <taxon>Candidatus Colwelliibacteriota</taxon>
    </lineage>
</organism>
<dbReference type="CDD" id="cd00082">
    <property type="entry name" value="HisKA"/>
    <property type="match status" value="1"/>
</dbReference>
<keyword evidence="8" id="KW-0812">Transmembrane</keyword>
<dbReference type="SUPFAM" id="SSF55785">
    <property type="entry name" value="PYP-like sensor domain (PAS domain)"/>
    <property type="match status" value="1"/>
</dbReference>
<evidence type="ECO:0000256" key="5">
    <source>
        <dbReference type="ARBA" id="ARBA00022777"/>
    </source>
</evidence>
<dbReference type="PROSITE" id="PS50109">
    <property type="entry name" value="HIS_KIN"/>
    <property type="match status" value="1"/>
</dbReference>
<dbReference type="InterPro" id="IPR003594">
    <property type="entry name" value="HATPase_dom"/>
</dbReference>
<protein>
    <recommendedName>
        <fullName evidence="2">histidine kinase</fullName>
        <ecNumber evidence="2">2.7.13.3</ecNumber>
    </recommendedName>
</protein>
<evidence type="ECO:0000256" key="6">
    <source>
        <dbReference type="ARBA" id="ARBA00023012"/>
    </source>
</evidence>
<dbReference type="EMBL" id="PFAG01000009">
    <property type="protein sequence ID" value="PIR98607.1"/>
    <property type="molecule type" value="Genomic_DNA"/>
</dbReference>
<dbReference type="GO" id="GO:0016036">
    <property type="term" value="P:cellular response to phosphate starvation"/>
    <property type="evidence" value="ECO:0007669"/>
    <property type="project" value="TreeGrafter"/>
</dbReference>
<dbReference type="InterPro" id="IPR004358">
    <property type="entry name" value="Sig_transdc_His_kin-like_C"/>
</dbReference>
<keyword evidence="3" id="KW-0597">Phosphoprotein</keyword>
<comment type="caution">
    <text evidence="11">The sequence shown here is derived from an EMBL/GenBank/DDBJ whole genome shotgun (WGS) entry which is preliminary data.</text>
</comment>
<dbReference type="PRINTS" id="PR00344">
    <property type="entry name" value="BCTRLSENSOR"/>
</dbReference>
<keyword evidence="7 8" id="KW-0472">Membrane</keyword>
<dbReference type="AlphaFoldDB" id="A0A2H0VHL8"/>
<dbReference type="SMART" id="SM00387">
    <property type="entry name" value="HATPase_c"/>
    <property type="match status" value="1"/>
</dbReference>
<proteinExistence type="predicted"/>
<evidence type="ECO:0000313" key="11">
    <source>
        <dbReference type="EMBL" id="PIR98607.1"/>
    </source>
</evidence>
<evidence type="ECO:0000313" key="12">
    <source>
        <dbReference type="Proteomes" id="UP000230776"/>
    </source>
</evidence>
<feature type="domain" description="PAS" evidence="10">
    <location>
        <begin position="76"/>
        <end position="120"/>
    </location>
</feature>
<keyword evidence="6" id="KW-0902">Two-component regulatory system</keyword>
<gene>
    <name evidence="11" type="ORF">COT88_00700</name>
</gene>
<dbReference type="FunFam" id="3.30.565.10:FF:000006">
    <property type="entry name" value="Sensor histidine kinase WalK"/>
    <property type="match status" value="1"/>
</dbReference>
<dbReference type="Pfam" id="PF02518">
    <property type="entry name" value="HATPase_c"/>
    <property type="match status" value="1"/>
</dbReference>
<keyword evidence="4" id="KW-0808">Transferase</keyword>
<sequence length="442" mass="49104">MKGKQGGSNLLKVLKDRGITLVPIYWFIAAIAIASAFLSEAFIRFSIILVALIPFGAWMTFKLLERKEGKEEGALSSGGLESIITNLEDAVIAYDKDFVITTFNNSAERIFRVNRERVVGVQMGPEKTSQSELKLLVQTLFPSLAPSVSTISEPNVYPQIVDISFTSPEMNLRVSTDRIIDKAGDLLGFVKVVRDRTRESKLVESKSEFVAIAAHQLRTPMTAINWTLESFSKSPNLSEQERLLAKNGYAASQNLLKTVNDLLSTTEIEGGRFGYDLQEIDLIKFFEEMLANAQISAQRYGINLYFDKGGEVEIKVMVDPKKLSLAISNLIDNGIKYNTQNGSLTVRLKRLTDKPYVEMSIKDTGVGIPPTDAEKIFTKFYRAENAKKMKADGTGLGLYIAKNIVNQHGGNIWLESTLGRGTTFYITLPTDYNLIPRAEASL</sequence>
<reference evidence="12" key="1">
    <citation type="submission" date="2017-09" db="EMBL/GenBank/DDBJ databases">
        <title>Depth-based differentiation of microbial function through sediment-hosted aquifers and enrichment of novel symbionts in the deep terrestrial subsurface.</title>
        <authorList>
            <person name="Probst A.J."/>
            <person name="Ladd B."/>
            <person name="Jarett J.K."/>
            <person name="Geller-Mcgrath D.E."/>
            <person name="Sieber C.M.K."/>
            <person name="Emerson J.B."/>
            <person name="Anantharaman K."/>
            <person name="Thomas B.C."/>
            <person name="Malmstrom R."/>
            <person name="Stieglmeier M."/>
            <person name="Klingl A."/>
            <person name="Woyke T."/>
            <person name="Ryan C.M."/>
            <person name="Banfield J.F."/>
        </authorList>
    </citation>
    <scope>NUCLEOTIDE SEQUENCE [LARGE SCALE GENOMIC DNA]</scope>
</reference>
<feature type="domain" description="Histidine kinase" evidence="9">
    <location>
        <begin position="212"/>
        <end position="432"/>
    </location>
</feature>
<evidence type="ECO:0000256" key="7">
    <source>
        <dbReference type="ARBA" id="ARBA00023136"/>
    </source>
</evidence>
<evidence type="ECO:0000256" key="2">
    <source>
        <dbReference type="ARBA" id="ARBA00012438"/>
    </source>
</evidence>
<evidence type="ECO:0000256" key="3">
    <source>
        <dbReference type="ARBA" id="ARBA00022553"/>
    </source>
</evidence>
<dbReference type="InterPro" id="IPR036890">
    <property type="entry name" value="HATPase_C_sf"/>
</dbReference>
<dbReference type="Gene3D" id="3.30.565.10">
    <property type="entry name" value="Histidine kinase-like ATPase, C-terminal domain"/>
    <property type="match status" value="1"/>
</dbReference>
<dbReference type="PANTHER" id="PTHR45453:SF1">
    <property type="entry name" value="PHOSPHATE REGULON SENSOR PROTEIN PHOR"/>
    <property type="match status" value="1"/>
</dbReference>
<dbReference type="SMART" id="SM00388">
    <property type="entry name" value="HisKA"/>
    <property type="match status" value="1"/>
</dbReference>
<accession>A0A2H0VHL8</accession>